<name>A0ABM5U8H9_YERAE</name>
<feature type="transmembrane region" description="Helical" evidence="1">
    <location>
        <begin position="59"/>
        <end position="75"/>
    </location>
</feature>
<protein>
    <recommendedName>
        <fullName evidence="4">Holin</fullName>
    </recommendedName>
</protein>
<feature type="transmembrane region" description="Helical" evidence="1">
    <location>
        <begin position="6"/>
        <end position="22"/>
    </location>
</feature>
<proteinExistence type="predicted"/>
<evidence type="ECO:0000313" key="2">
    <source>
        <dbReference type="EMBL" id="AKP32131.1"/>
    </source>
</evidence>
<keyword evidence="3" id="KW-1185">Reference proteome</keyword>
<dbReference type="EMBL" id="CP011975">
    <property type="protein sequence ID" value="AKP32131.1"/>
    <property type="molecule type" value="Genomic_DNA"/>
</dbReference>
<gene>
    <name evidence="2" type="ORF">ACZ76_00455</name>
</gene>
<sequence>MQTVQSELVGLALFWGGMWCYFRAAWRLPTQTRSVLLALLGSYLACHLFNSFLLDSAEGHLFIILTAIVSGYSVSPPKEINNKKPS</sequence>
<evidence type="ECO:0000313" key="3">
    <source>
        <dbReference type="Proteomes" id="UP000069914"/>
    </source>
</evidence>
<feature type="transmembrane region" description="Helical" evidence="1">
    <location>
        <begin position="34"/>
        <end position="53"/>
    </location>
</feature>
<organism evidence="2 3">
    <name type="scientific">Yersinia aleksiciae</name>
    <dbReference type="NCBI Taxonomy" id="263819"/>
    <lineage>
        <taxon>Bacteria</taxon>
        <taxon>Pseudomonadati</taxon>
        <taxon>Pseudomonadota</taxon>
        <taxon>Gammaproteobacteria</taxon>
        <taxon>Enterobacterales</taxon>
        <taxon>Yersiniaceae</taxon>
        <taxon>Yersinia</taxon>
    </lineage>
</organism>
<evidence type="ECO:0008006" key="4">
    <source>
        <dbReference type="Google" id="ProtNLM"/>
    </source>
</evidence>
<keyword evidence="1" id="KW-0812">Transmembrane</keyword>
<accession>A0ABM5U8H9</accession>
<evidence type="ECO:0000256" key="1">
    <source>
        <dbReference type="SAM" id="Phobius"/>
    </source>
</evidence>
<reference evidence="2 3" key="1">
    <citation type="journal article" date="2015" name="Genome Announc.">
        <title>De Novo Genome Sequence of Yersinia aleksiciae Y159T.</title>
        <authorList>
            <person name="Sprague L.D."/>
            <person name="Neubauer H."/>
        </authorList>
    </citation>
    <scope>NUCLEOTIDE SEQUENCE [LARGE SCALE GENOMIC DNA]</scope>
    <source>
        <strain evidence="2 3">159</strain>
    </source>
</reference>
<keyword evidence="1" id="KW-0472">Membrane</keyword>
<keyword evidence="1" id="KW-1133">Transmembrane helix</keyword>
<dbReference type="Proteomes" id="UP000069914">
    <property type="component" value="Chromosome"/>
</dbReference>